<comment type="caution">
    <text evidence="5">The sequence shown here is derived from an EMBL/GenBank/DDBJ whole genome shotgun (WGS) entry which is preliminary data.</text>
</comment>
<protein>
    <submittedName>
        <fullName evidence="5">Glycerate kinase</fullName>
    </submittedName>
</protein>
<comment type="similarity">
    <text evidence="1 4">Belongs to the glycerate kinase type-1 family.</text>
</comment>
<evidence type="ECO:0000313" key="5">
    <source>
        <dbReference type="EMBL" id="MFC4337709.1"/>
    </source>
</evidence>
<organism evidence="5 6">
    <name type="scientific">Salininema proteolyticum</name>
    <dbReference type="NCBI Taxonomy" id="1607685"/>
    <lineage>
        <taxon>Bacteria</taxon>
        <taxon>Bacillati</taxon>
        <taxon>Actinomycetota</taxon>
        <taxon>Actinomycetes</taxon>
        <taxon>Glycomycetales</taxon>
        <taxon>Glycomycetaceae</taxon>
        <taxon>Salininema</taxon>
    </lineage>
</organism>
<evidence type="ECO:0000256" key="4">
    <source>
        <dbReference type="PIRNR" id="PIRNR006078"/>
    </source>
</evidence>
<sequence>MNRILIAPDKFKGSLPASLVARHLARGLRRADPSRETAELPVADGGDGTVDAAVAAGFDRVEHIVTGPLGEPVTAAVAVQGRTAVVEMAQASGLALSPEPLRPLRATSRGTGELLKRVRDAGCTEIILGVGGSACTDGGAGMVQALGVRLLDSEGAEIGDGGGELGRVATVEAASVVEEWANVSVTLASDVVNPLLGPEGAAAVFGPQKGADDGQVRELEAGLAHYADLVRTQCGIDRAAQRGAGAAGGVGYAAQAFLGARAVSGIDLLLDLIGFASRLSGTSLVVTGEGKLDAQTLHGKAPMGVARAARAYGVPVIAVCGVSEIDPDDAEKAGIDAVFALSDLEPDPDKSMAEAAGLLERLGERIAVHLSEQENR</sequence>
<dbReference type="Pfam" id="PF02595">
    <property type="entry name" value="Gly_kinase"/>
    <property type="match status" value="1"/>
</dbReference>
<dbReference type="GO" id="GO:0016301">
    <property type="term" value="F:kinase activity"/>
    <property type="evidence" value="ECO:0007669"/>
    <property type="project" value="UniProtKB-KW"/>
</dbReference>
<dbReference type="PANTHER" id="PTHR21599:SF0">
    <property type="entry name" value="GLYCERATE KINASE"/>
    <property type="match status" value="1"/>
</dbReference>
<keyword evidence="2 4" id="KW-0808">Transferase</keyword>
<evidence type="ECO:0000256" key="1">
    <source>
        <dbReference type="ARBA" id="ARBA00006284"/>
    </source>
</evidence>
<proteinExistence type="inferred from homology"/>
<name>A0ABV8U3L6_9ACTN</name>
<dbReference type="InterPro" id="IPR018193">
    <property type="entry name" value="Glyc_kinase_flavodox-like_fold"/>
</dbReference>
<dbReference type="Proteomes" id="UP001595823">
    <property type="component" value="Unassembled WGS sequence"/>
</dbReference>
<evidence type="ECO:0000313" key="6">
    <source>
        <dbReference type="Proteomes" id="UP001595823"/>
    </source>
</evidence>
<dbReference type="InterPro" id="IPR036129">
    <property type="entry name" value="Glycerate_kinase_sf"/>
</dbReference>
<keyword evidence="6" id="KW-1185">Reference proteome</keyword>
<accession>A0ABV8U3L6</accession>
<dbReference type="RefSeq" id="WP_380624965.1">
    <property type="nucleotide sequence ID" value="NZ_JBHSDK010000058.1"/>
</dbReference>
<dbReference type="NCBIfam" id="TIGR00045">
    <property type="entry name" value="glycerate kinase"/>
    <property type="match status" value="1"/>
</dbReference>
<reference evidence="6" key="1">
    <citation type="journal article" date="2019" name="Int. J. Syst. Evol. Microbiol.">
        <title>The Global Catalogue of Microorganisms (GCM) 10K type strain sequencing project: providing services to taxonomists for standard genome sequencing and annotation.</title>
        <authorList>
            <consortium name="The Broad Institute Genomics Platform"/>
            <consortium name="The Broad Institute Genome Sequencing Center for Infectious Disease"/>
            <person name="Wu L."/>
            <person name="Ma J."/>
        </authorList>
    </citation>
    <scope>NUCLEOTIDE SEQUENCE [LARGE SCALE GENOMIC DNA]</scope>
    <source>
        <strain evidence="6">IBRC-M 10908</strain>
    </source>
</reference>
<dbReference type="SUPFAM" id="SSF110738">
    <property type="entry name" value="Glycerate kinase I"/>
    <property type="match status" value="1"/>
</dbReference>
<evidence type="ECO:0000256" key="2">
    <source>
        <dbReference type="ARBA" id="ARBA00022679"/>
    </source>
</evidence>
<dbReference type="InterPro" id="IPR004381">
    <property type="entry name" value="Glycerate_kinase"/>
</dbReference>
<gene>
    <name evidence="5" type="ORF">ACFPET_21170</name>
</gene>
<dbReference type="PIRSF" id="PIRSF006078">
    <property type="entry name" value="GlxK"/>
    <property type="match status" value="1"/>
</dbReference>
<dbReference type="Gene3D" id="3.90.1510.10">
    <property type="entry name" value="Glycerate kinase, domain 2"/>
    <property type="match status" value="1"/>
</dbReference>
<dbReference type="EMBL" id="JBHSDK010000058">
    <property type="protein sequence ID" value="MFC4337709.1"/>
    <property type="molecule type" value="Genomic_DNA"/>
</dbReference>
<dbReference type="Gene3D" id="3.40.50.10350">
    <property type="entry name" value="Glycerate kinase, domain 1"/>
    <property type="match status" value="1"/>
</dbReference>
<evidence type="ECO:0000256" key="3">
    <source>
        <dbReference type="ARBA" id="ARBA00022777"/>
    </source>
</evidence>
<dbReference type="InterPro" id="IPR018197">
    <property type="entry name" value="Glycerate_kinase_RE-like"/>
</dbReference>
<dbReference type="PANTHER" id="PTHR21599">
    <property type="entry name" value="GLYCERATE KINASE"/>
    <property type="match status" value="1"/>
</dbReference>
<keyword evidence="3 4" id="KW-0418">Kinase</keyword>